<dbReference type="Proteomes" id="UP001162156">
    <property type="component" value="Unassembled WGS sequence"/>
</dbReference>
<evidence type="ECO:0008006" key="3">
    <source>
        <dbReference type="Google" id="ProtNLM"/>
    </source>
</evidence>
<evidence type="ECO:0000313" key="2">
    <source>
        <dbReference type="Proteomes" id="UP001162156"/>
    </source>
</evidence>
<name>A0AAV8ZTE6_9CUCU</name>
<reference evidence="1" key="1">
    <citation type="journal article" date="2023" name="Insect Mol. Biol.">
        <title>Genome sequencing provides insights into the evolution of gene families encoding plant cell wall-degrading enzymes in longhorned beetles.</title>
        <authorList>
            <person name="Shin N.R."/>
            <person name="Okamura Y."/>
            <person name="Kirsch R."/>
            <person name="Pauchet Y."/>
        </authorList>
    </citation>
    <scope>NUCLEOTIDE SEQUENCE</scope>
    <source>
        <strain evidence="1">RBIC_L_NR</strain>
    </source>
</reference>
<comment type="caution">
    <text evidence="1">The sequence shown here is derived from an EMBL/GenBank/DDBJ whole genome shotgun (WGS) entry which is preliminary data.</text>
</comment>
<gene>
    <name evidence="1" type="ORF">NQ314_002073</name>
</gene>
<dbReference type="EMBL" id="JANEYF010000649">
    <property type="protein sequence ID" value="KAJ8968811.1"/>
    <property type="molecule type" value="Genomic_DNA"/>
</dbReference>
<protein>
    <recommendedName>
        <fullName evidence="3">Nuclease HARBI1</fullName>
    </recommendedName>
</protein>
<accession>A0AAV8ZTE6</accession>
<proteinExistence type="predicted"/>
<organism evidence="1 2">
    <name type="scientific">Rhamnusium bicolor</name>
    <dbReference type="NCBI Taxonomy" id="1586634"/>
    <lineage>
        <taxon>Eukaryota</taxon>
        <taxon>Metazoa</taxon>
        <taxon>Ecdysozoa</taxon>
        <taxon>Arthropoda</taxon>
        <taxon>Hexapoda</taxon>
        <taxon>Insecta</taxon>
        <taxon>Pterygota</taxon>
        <taxon>Neoptera</taxon>
        <taxon>Endopterygota</taxon>
        <taxon>Coleoptera</taxon>
        <taxon>Polyphaga</taxon>
        <taxon>Cucujiformia</taxon>
        <taxon>Chrysomeloidea</taxon>
        <taxon>Cerambycidae</taxon>
        <taxon>Lepturinae</taxon>
        <taxon>Rhagiini</taxon>
        <taxon>Rhamnusium</taxon>
    </lineage>
</organism>
<sequence length="95" mass="11261">MHELVAGDLHHLSQGSISTIVKRVATKFSENLRHYVHFPRIENEQRSNILRFYETYQFPSVAGCVDCTHHPYKIQEMIMVTYSETEKDIFLLMFR</sequence>
<dbReference type="AlphaFoldDB" id="A0AAV8ZTE6"/>
<evidence type="ECO:0000313" key="1">
    <source>
        <dbReference type="EMBL" id="KAJ8968811.1"/>
    </source>
</evidence>
<keyword evidence="2" id="KW-1185">Reference proteome</keyword>